<keyword evidence="3" id="KW-1185">Reference proteome</keyword>
<evidence type="ECO:0000313" key="3">
    <source>
        <dbReference type="Proteomes" id="UP001642502"/>
    </source>
</evidence>
<protein>
    <recommendedName>
        <fullName evidence="4">HNH nuclease domain-containing protein</fullName>
    </recommendedName>
</protein>
<evidence type="ECO:0000313" key="2">
    <source>
        <dbReference type="EMBL" id="CAK7269535.1"/>
    </source>
</evidence>
<comment type="caution">
    <text evidence="2">The sequence shown here is derived from an EMBL/GenBank/DDBJ whole genome shotgun (WGS) entry which is preliminary data.</text>
</comment>
<feature type="region of interest" description="Disordered" evidence="1">
    <location>
        <begin position="148"/>
        <end position="188"/>
    </location>
</feature>
<sequence>MSSPSLEEFEERFLKLYRRDKEAALAVLTLIESAPEALEVMAADLDHEREHPEDYITNLEERQRLFSKIRPFLPKTVEVNATVMAIFMVLPLLQMQSLADKLAEYDPLSEEDVARYSASSTYRSLEHGLKYAVEAIASFLGKSTKLLKTPSPMTTPDSGQPGFEGGQSASPTDHHVSPSLPDDANSYRSYPAGRYDTAVGRTEARDGYKCVLTETEDPLATRIFPRSASPATNRARYIAKLVSLWGDEKADAWMRQSSSLSVTESPRNLLCMTRQHGLWWRMCRLALRPMRTSDPCTIKVQLHWLRRADTTPDTPLSGSMSDLSLLCGVGENGAENDFQSWRKQPVAYRKSGLPLRTGQIFTIRAEDPADLPSFDLLDMRWNLQRIAVMSGAVDPEDGAQE</sequence>
<reference evidence="2 3" key="1">
    <citation type="submission" date="2024-01" db="EMBL/GenBank/DDBJ databases">
        <authorList>
            <person name="Allen C."/>
            <person name="Tagirdzhanova G."/>
        </authorList>
    </citation>
    <scope>NUCLEOTIDE SEQUENCE [LARGE SCALE GENOMIC DNA]</scope>
    <source>
        <strain evidence="2 3">CBS 119000</strain>
    </source>
</reference>
<gene>
    <name evidence="2" type="ORF">SEPCBS119000_003617</name>
</gene>
<accession>A0ABP0DMM1</accession>
<name>A0ABP0DMM1_9PEZI</name>
<evidence type="ECO:0008006" key="4">
    <source>
        <dbReference type="Google" id="ProtNLM"/>
    </source>
</evidence>
<proteinExistence type="predicted"/>
<dbReference type="Proteomes" id="UP001642502">
    <property type="component" value="Unassembled WGS sequence"/>
</dbReference>
<dbReference type="EMBL" id="CAWUON010000049">
    <property type="protein sequence ID" value="CAK7269535.1"/>
    <property type="molecule type" value="Genomic_DNA"/>
</dbReference>
<organism evidence="2 3">
    <name type="scientific">Sporothrix epigloea</name>
    <dbReference type="NCBI Taxonomy" id="1892477"/>
    <lineage>
        <taxon>Eukaryota</taxon>
        <taxon>Fungi</taxon>
        <taxon>Dikarya</taxon>
        <taxon>Ascomycota</taxon>
        <taxon>Pezizomycotina</taxon>
        <taxon>Sordariomycetes</taxon>
        <taxon>Sordariomycetidae</taxon>
        <taxon>Ophiostomatales</taxon>
        <taxon>Ophiostomataceae</taxon>
        <taxon>Sporothrix</taxon>
    </lineage>
</organism>
<evidence type="ECO:0000256" key="1">
    <source>
        <dbReference type="SAM" id="MobiDB-lite"/>
    </source>
</evidence>